<keyword evidence="2" id="KW-1185">Reference proteome</keyword>
<dbReference type="OrthoDB" id="5800592at2"/>
<dbReference type="AlphaFoldDB" id="A0A3D8J5M4"/>
<accession>A0A3D8J5M4</accession>
<protein>
    <submittedName>
        <fullName evidence="1">3',5'-cyclic-nucleotide phosphodiesterase</fullName>
    </submittedName>
</protein>
<name>A0A3D8J5M4_9HELI</name>
<dbReference type="SUPFAM" id="SSF64182">
    <property type="entry name" value="DHH phosphoesterases"/>
    <property type="match status" value="1"/>
</dbReference>
<dbReference type="Proteomes" id="UP000256424">
    <property type="component" value="Unassembled WGS sequence"/>
</dbReference>
<reference evidence="1 2" key="1">
    <citation type="submission" date="2018-04" db="EMBL/GenBank/DDBJ databases">
        <title>Novel Campyloabacter and Helicobacter Species and Strains.</title>
        <authorList>
            <person name="Mannion A.J."/>
            <person name="Shen Z."/>
            <person name="Fox J.G."/>
        </authorList>
    </citation>
    <scope>NUCLEOTIDE SEQUENCE [LARGE SCALE GENOMIC DNA]</scope>
    <source>
        <strain evidence="1 2">MIT 97-5075</strain>
    </source>
</reference>
<dbReference type="InterPro" id="IPR038763">
    <property type="entry name" value="DHH_sf"/>
</dbReference>
<organism evidence="1 2">
    <name type="scientific">Helicobacter aurati</name>
    <dbReference type="NCBI Taxonomy" id="137778"/>
    <lineage>
        <taxon>Bacteria</taxon>
        <taxon>Pseudomonadati</taxon>
        <taxon>Campylobacterota</taxon>
        <taxon>Epsilonproteobacteria</taxon>
        <taxon>Campylobacterales</taxon>
        <taxon>Helicobacteraceae</taxon>
        <taxon>Helicobacter</taxon>
    </lineage>
</organism>
<proteinExistence type="predicted"/>
<dbReference type="InterPro" id="IPR052968">
    <property type="entry name" value="Nucleotide_metab_enz"/>
</dbReference>
<dbReference type="Gene3D" id="3.10.310.30">
    <property type="match status" value="1"/>
</dbReference>
<evidence type="ECO:0000313" key="1">
    <source>
        <dbReference type="EMBL" id="RDU72550.1"/>
    </source>
</evidence>
<evidence type="ECO:0000313" key="2">
    <source>
        <dbReference type="Proteomes" id="UP000256424"/>
    </source>
</evidence>
<sequence>MKVFHLSHIDLDGYGCQLVSREFFQDITFYNANYGREVAVRLNTILNAISSYKKTTASTAMIFGKPVPIHVDTSDTLDSKQKFIILITDLNLTPSESKFLNEQVAALKLAQLDVEVILLDHHATGEESAETYNWYYLDVSRCATKITYEYFLNRFGLESHVQKWLKPMVEMINSVDIWLEDGFGFEFGKVAMSMIATSNEINRFMFDKEHREYKLDLLQRASHFLRKCNSNKAGGLIDGMAFDEVDFDNELFFLKKAALGGDRNKETMDNIVSRALVKLLEEKKETCKVFYEDRMGFLSYCMGGISVVANRFLHNNAEFDFYIDVSNRGNVSLRSNGKCDVSMLSQACFNGGGHKNASGGRMDGFKESFLYDDIKSQVQEFLEMRDEWNL</sequence>
<dbReference type="PANTHER" id="PTHR42146">
    <property type="entry name" value="3',5'-CYCLIC-NUCLEOTIDE PHOSPHODIESTERASE"/>
    <property type="match status" value="1"/>
</dbReference>
<comment type="caution">
    <text evidence="1">The sequence shown here is derived from an EMBL/GenBank/DDBJ whole genome shotgun (WGS) entry which is preliminary data.</text>
</comment>
<dbReference type="RefSeq" id="WP_104763535.1">
    <property type="nucleotide sequence ID" value="NZ_FZPM01000025.1"/>
</dbReference>
<gene>
    <name evidence="1" type="ORF">CQA66_04390</name>
</gene>
<dbReference type="PANTHER" id="PTHR42146:SF1">
    <property type="entry name" value="OLIGORIBONUCLEASE NRNB"/>
    <property type="match status" value="1"/>
</dbReference>
<dbReference type="EMBL" id="NXLW01000006">
    <property type="protein sequence ID" value="RDU72550.1"/>
    <property type="molecule type" value="Genomic_DNA"/>
</dbReference>